<keyword evidence="2" id="KW-0539">Nucleus</keyword>
<dbReference type="GO" id="GO:0006397">
    <property type="term" value="P:mRNA processing"/>
    <property type="evidence" value="ECO:0007669"/>
    <property type="project" value="InterPro"/>
</dbReference>
<evidence type="ECO:0000313" key="4">
    <source>
        <dbReference type="EMBL" id="CAL1263597.1"/>
    </source>
</evidence>
<accession>A0AAV1Z048</accession>
<evidence type="ECO:0008006" key="6">
    <source>
        <dbReference type="Google" id="ProtNLM"/>
    </source>
</evidence>
<keyword evidence="5" id="KW-1185">Reference proteome</keyword>
<dbReference type="Proteomes" id="UP001497382">
    <property type="component" value="Unassembled WGS sequence"/>
</dbReference>
<dbReference type="InterPro" id="IPR008501">
    <property type="entry name" value="THOC7/Mft1"/>
</dbReference>
<sequence length="203" mass="23871">MSDSEAGASHISDEEVFKRKLMMDGDRIDDDQRIDTLFSSFIQWCDAQGQRGEEVADGYERLLVQLDYLKFSSQKSAERQRASTREIEEMDKILTDMENEVVEVKKNITERHLELEEAKKARLNKMKYDALGRIISSLPDRKNSMKQLERIEGDIKTLKLKKEALQKDADEREKHLRLLLTATHELKYKFRKELEDWEDTLSD</sequence>
<evidence type="ECO:0000256" key="3">
    <source>
        <dbReference type="SAM" id="Coils"/>
    </source>
</evidence>
<name>A0AAV1Z048_9ARAC</name>
<proteinExistence type="predicted"/>
<dbReference type="GO" id="GO:0000445">
    <property type="term" value="C:THO complex part of transcription export complex"/>
    <property type="evidence" value="ECO:0007669"/>
    <property type="project" value="InterPro"/>
</dbReference>
<protein>
    <recommendedName>
        <fullName evidence="6">THO complex subunit 7</fullName>
    </recommendedName>
</protein>
<evidence type="ECO:0000256" key="2">
    <source>
        <dbReference type="ARBA" id="ARBA00023242"/>
    </source>
</evidence>
<reference evidence="4 5" key="1">
    <citation type="submission" date="2024-04" db="EMBL/GenBank/DDBJ databases">
        <authorList>
            <person name="Rising A."/>
            <person name="Reimegard J."/>
            <person name="Sonavane S."/>
            <person name="Akerstrom W."/>
            <person name="Nylinder S."/>
            <person name="Hedman E."/>
            <person name="Kallberg Y."/>
        </authorList>
    </citation>
    <scope>NUCLEOTIDE SEQUENCE [LARGE SCALE GENOMIC DNA]</scope>
</reference>
<gene>
    <name evidence="4" type="ORF">LARSCL_LOCUS1572</name>
</gene>
<dbReference type="Pfam" id="PF05615">
    <property type="entry name" value="THOC7"/>
    <property type="match status" value="1"/>
</dbReference>
<evidence type="ECO:0000256" key="1">
    <source>
        <dbReference type="ARBA" id="ARBA00004123"/>
    </source>
</evidence>
<dbReference type="AlphaFoldDB" id="A0AAV1Z048"/>
<comment type="caution">
    <text evidence="4">The sequence shown here is derived from an EMBL/GenBank/DDBJ whole genome shotgun (WGS) entry which is preliminary data.</text>
</comment>
<feature type="coiled-coil region" evidence="3">
    <location>
        <begin position="80"/>
        <end position="107"/>
    </location>
</feature>
<evidence type="ECO:0000313" key="5">
    <source>
        <dbReference type="Proteomes" id="UP001497382"/>
    </source>
</evidence>
<comment type="subcellular location">
    <subcellularLocation>
        <location evidence="1">Nucleus</location>
    </subcellularLocation>
</comment>
<feature type="coiled-coil region" evidence="3">
    <location>
        <begin position="141"/>
        <end position="175"/>
    </location>
</feature>
<dbReference type="EMBL" id="CAXIEN010000009">
    <property type="protein sequence ID" value="CAL1263597.1"/>
    <property type="molecule type" value="Genomic_DNA"/>
</dbReference>
<keyword evidence="3" id="KW-0175">Coiled coil</keyword>
<organism evidence="4 5">
    <name type="scientific">Larinioides sclopetarius</name>
    <dbReference type="NCBI Taxonomy" id="280406"/>
    <lineage>
        <taxon>Eukaryota</taxon>
        <taxon>Metazoa</taxon>
        <taxon>Ecdysozoa</taxon>
        <taxon>Arthropoda</taxon>
        <taxon>Chelicerata</taxon>
        <taxon>Arachnida</taxon>
        <taxon>Araneae</taxon>
        <taxon>Araneomorphae</taxon>
        <taxon>Entelegynae</taxon>
        <taxon>Araneoidea</taxon>
        <taxon>Araneidae</taxon>
        <taxon>Larinioides</taxon>
    </lineage>
</organism>